<dbReference type="Pfam" id="PF00397">
    <property type="entry name" value="WW"/>
    <property type="match status" value="1"/>
</dbReference>
<feature type="compositionally biased region" description="Basic and acidic residues" evidence="1">
    <location>
        <begin position="378"/>
        <end position="394"/>
    </location>
</feature>
<evidence type="ECO:0000313" key="4">
    <source>
        <dbReference type="EMBL" id="SPQ99748.1"/>
    </source>
</evidence>
<keyword evidence="2" id="KW-0812">Transmembrane</keyword>
<dbReference type="InterPro" id="IPR011330">
    <property type="entry name" value="Glyco_hydro/deAcase_b/a-brl"/>
</dbReference>
<feature type="compositionally biased region" description="Polar residues" evidence="1">
    <location>
        <begin position="408"/>
        <end position="418"/>
    </location>
</feature>
<evidence type="ECO:0000256" key="2">
    <source>
        <dbReference type="SAM" id="Phobius"/>
    </source>
</evidence>
<proteinExistence type="predicted"/>
<dbReference type="Gene3D" id="3.20.20.370">
    <property type="entry name" value="Glycoside hydrolase/deacetylase"/>
    <property type="match status" value="1"/>
</dbReference>
<dbReference type="SUPFAM" id="SSF51045">
    <property type="entry name" value="WW domain"/>
    <property type="match status" value="1"/>
</dbReference>
<protein>
    <recommendedName>
        <fullName evidence="3">WW domain-containing protein</fullName>
    </recommendedName>
</protein>
<name>A0A3P3YHT0_PLABS</name>
<geneLocation type="mitochondrion" evidence="4"/>
<evidence type="ECO:0000256" key="1">
    <source>
        <dbReference type="SAM" id="MobiDB-lite"/>
    </source>
</evidence>
<sequence>MELGACQEGPVIPTVDRKRGERATRAMARAVRPLWASLAIALAIAIAVADDRVLIAPDCVADNVAAFAALTINGGPSDQTKGILQELKNANAKAVFFFDRKGMSSPKYDDVVKSAANDGHIVACRADHEEQAACQQQIESITGKRPRYRRPVGTADGASFSVETRTASEANQTIILWNLDLSQYPSTATASDAVLEAFRNRYFSVDGTLARNGSFIIVLDNNQDLLATFQIQGGNKGPRTIVSAISYYAAMMDFHIVDMQTCTGEYPWLASVPAGRTGANSPSSSDVSSWSTWAIVVGVILGFMILACVLYGRARSRLHKNAQRQRDNLEAMHDETVFVAGDRGDFEQSVPDGDSDSAVGIHQATIRPDRKKRRPTRKKDFRDLPHYEIAVDPHGRRRASSRRATTGNIGNRTGSKTKPANRPARVFDDDDDNDNQLAVRPKRMHRRPVTFDFTTSPVARRKTGRDAVQLPFQPFDYGSGAAHPASPGPEPQPSGWTARWRAATRRMPTGDSVNDDSNLDADFEEPDFTPGPVTSVVFKNDLSNRLPPNWTEHVDPGSGHTYFWNSLTNASTWNRPTR</sequence>
<accession>A0A3P3YHT0</accession>
<dbReference type="InterPro" id="IPR036020">
    <property type="entry name" value="WW_dom_sf"/>
</dbReference>
<reference evidence="4 5" key="1">
    <citation type="submission" date="2018-03" db="EMBL/GenBank/DDBJ databases">
        <authorList>
            <person name="Fogelqvist J."/>
        </authorList>
    </citation>
    <scope>NUCLEOTIDE SEQUENCE [LARGE SCALE GENOMIC DNA]</scope>
</reference>
<feature type="domain" description="WW" evidence="3">
    <location>
        <begin position="544"/>
        <end position="578"/>
    </location>
</feature>
<dbReference type="Proteomes" id="UP000290189">
    <property type="component" value="Unassembled WGS sequence"/>
</dbReference>
<organism evidence="4 5">
    <name type="scientific">Plasmodiophora brassicae</name>
    <name type="common">Clubroot disease agent</name>
    <dbReference type="NCBI Taxonomy" id="37360"/>
    <lineage>
        <taxon>Eukaryota</taxon>
        <taxon>Sar</taxon>
        <taxon>Rhizaria</taxon>
        <taxon>Endomyxa</taxon>
        <taxon>Phytomyxea</taxon>
        <taxon>Plasmodiophorida</taxon>
        <taxon>Plasmodiophoridae</taxon>
        <taxon>Plasmodiophora</taxon>
    </lineage>
</organism>
<dbReference type="SUPFAM" id="SSF88713">
    <property type="entry name" value="Glycoside hydrolase/deacetylase"/>
    <property type="match status" value="1"/>
</dbReference>
<keyword evidence="4" id="KW-0496">Mitochondrion</keyword>
<feature type="region of interest" description="Disordered" evidence="1">
    <location>
        <begin position="347"/>
        <end position="532"/>
    </location>
</feature>
<dbReference type="PROSITE" id="PS50020">
    <property type="entry name" value="WW_DOMAIN_2"/>
    <property type="match status" value="1"/>
</dbReference>
<feature type="compositionally biased region" description="Acidic residues" evidence="1">
    <location>
        <begin position="513"/>
        <end position="527"/>
    </location>
</feature>
<gene>
    <name evidence="4" type="ORF">PLBR_LOCUS6963</name>
</gene>
<dbReference type="InterPro" id="IPR001202">
    <property type="entry name" value="WW_dom"/>
</dbReference>
<dbReference type="EMBL" id="OVEO01000012">
    <property type="protein sequence ID" value="SPQ99748.1"/>
    <property type="molecule type" value="Genomic_DNA"/>
</dbReference>
<dbReference type="PROSITE" id="PS01159">
    <property type="entry name" value="WW_DOMAIN_1"/>
    <property type="match status" value="1"/>
</dbReference>
<evidence type="ECO:0000259" key="3">
    <source>
        <dbReference type="PROSITE" id="PS50020"/>
    </source>
</evidence>
<dbReference type="Gene3D" id="2.20.70.10">
    <property type="match status" value="1"/>
</dbReference>
<dbReference type="CDD" id="cd10917">
    <property type="entry name" value="CE4_NodB_like_6s_7s"/>
    <property type="match status" value="1"/>
</dbReference>
<dbReference type="SMART" id="SM00456">
    <property type="entry name" value="WW"/>
    <property type="match status" value="1"/>
</dbReference>
<feature type="transmembrane region" description="Helical" evidence="2">
    <location>
        <begin position="290"/>
        <end position="311"/>
    </location>
</feature>
<dbReference type="CDD" id="cd00201">
    <property type="entry name" value="WW"/>
    <property type="match status" value="1"/>
</dbReference>
<evidence type="ECO:0000313" key="5">
    <source>
        <dbReference type="Proteomes" id="UP000290189"/>
    </source>
</evidence>
<dbReference type="AlphaFoldDB" id="A0A3P3YHT0"/>
<dbReference type="GO" id="GO:0005975">
    <property type="term" value="P:carbohydrate metabolic process"/>
    <property type="evidence" value="ECO:0007669"/>
    <property type="project" value="InterPro"/>
</dbReference>
<keyword evidence="2" id="KW-1133">Transmembrane helix</keyword>
<keyword evidence="2" id="KW-0472">Membrane</keyword>